<protein>
    <submittedName>
        <fullName evidence="1">Uncharacterized protein</fullName>
    </submittedName>
</protein>
<organism evidence="1 2">
    <name type="scientific">Marisediminicola antarctica</name>
    <dbReference type="NCBI Taxonomy" id="674079"/>
    <lineage>
        <taxon>Bacteria</taxon>
        <taxon>Bacillati</taxon>
        <taxon>Actinomycetota</taxon>
        <taxon>Actinomycetes</taxon>
        <taxon>Micrococcales</taxon>
        <taxon>Microbacteriaceae</taxon>
        <taxon>Marisediminicola</taxon>
    </lineage>
</organism>
<dbReference type="KEGG" id="mant:BHD05_08245"/>
<name>A0A7L5AKI7_9MICO</name>
<dbReference type="Gene3D" id="3.80.10.10">
    <property type="entry name" value="Ribonuclease Inhibitor"/>
    <property type="match status" value="1"/>
</dbReference>
<evidence type="ECO:0000313" key="2">
    <source>
        <dbReference type="Proteomes" id="UP000464507"/>
    </source>
</evidence>
<dbReference type="EMBL" id="CP017146">
    <property type="protein sequence ID" value="QHO69631.1"/>
    <property type="molecule type" value="Genomic_DNA"/>
</dbReference>
<dbReference type="RefSeq" id="WP_161886008.1">
    <property type="nucleotide sequence ID" value="NZ_CP017146.1"/>
</dbReference>
<proteinExistence type="predicted"/>
<accession>A0A7L5AKI7</accession>
<sequence length="146" mass="16050">MKCLSLGAATRVASIEPLTSLPGLQSLELYQTYLLDGLSSLGQLTSLTRLVCGGSIDSDRNVKIRSLDWVRDLSGLAELRLPGTRLIDSDLSVLLELPELLILVLPLRRSYRKQVFQFASSSAAFAGVAKDYEECDDYLAEIKVSR</sequence>
<dbReference type="SUPFAM" id="SSF52058">
    <property type="entry name" value="L domain-like"/>
    <property type="match status" value="1"/>
</dbReference>
<dbReference type="InterPro" id="IPR032675">
    <property type="entry name" value="LRR_dom_sf"/>
</dbReference>
<gene>
    <name evidence="1" type="ORF">BHD05_08245</name>
</gene>
<keyword evidence="2" id="KW-1185">Reference proteome</keyword>
<dbReference type="Proteomes" id="UP000464507">
    <property type="component" value="Chromosome"/>
</dbReference>
<reference evidence="1 2" key="1">
    <citation type="submission" date="2016-09" db="EMBL/GenBank/DDBJ databases">
        <title>Complete genome sequence of microbes from the polar regions.</title>
        <authorList>
            <person name="Liao L."/>
            <person name="Chen B."/>
        </authorList>
    </citation>
    <scope>NUCLEOTIDE SEQUENCE [LARGE SCALE GENOMIC DNA]</scope>
    <source>
        <strain evidence="1 2">ZS314</strain>
    </source>
</reference>
<dbReference type="AlphaFoldDB" id="A0A7L5AKI7"/>
<evidence type="ECO:0000313" key="1">
    <source>
        <dbReference type="EMBL" id="QHO69631.1"/>
    </source>
</evidence>